<evidence type="ECO:0000313" key="1">
    <source>
        <dbReference type="EMBL" id="RZQ52619.1"/>
    </source>
</evidence>
<evidence type="ECO:0000313" key="2">
    <source>
        <dbReference type="Proteomes" id="UP000291338"/>
    </source>
</evidence>
<dbReference type="Proteomes" id="UP000291338">
    <property type="component" value="Unassembled WGS sequence"/>
</dbReference>
<comment type="caution">
    <text evidence="1">The sequence shown here is derived from an EMBL/GenBank/DDBJ whole genome shotgun (WGS) entry which is preliminary data.</text>
</comment>
<gene>
    <name evidence="1" type="ORF">C1E23_13240</name>
</gene>
<dbReference type="EMBL" id="PPSX01000047">
    <property type="protein sequence ID" value="RZQ52619.1"/>
    <property type="molecule type" value="Genomic_DNA"/>
</dbReference>
<sequence>MKSFTTILLVFILLPFDTQAKRYWPSKTLTKWSLYMNNGVAYIRSDEFASHCRYSRGQINMDGTEFNRSQYSYALSAKARNKKLRYVVDSDQTICIITGLQEVD</sequence>
<dbReference type="AlphaFoldDB" id="A0A4Q7IM67"/>
<dbReference type="RefSeq" id="WP_130256030.1">
    <property type="nucleotide sequence ID" value="NZ_PPSX01000047.1"/>
</dbReference>
<organism evidence="1 2">
    <name type="scientific">Pseudoalteromonas phenolica</name>
    <dbReference type="NCBI Taxonomy" id="161398"/>
    <lineage>
        <taxon>Bacteria</taxon>
        <taxon>Pseudomonadati</taxon>
        <taxon>Pseudomonadota</taxon>
        <taxon>Gammaproteobacteria</taxon>
        <taxon>Alteromonadales</taxon>
        <taxon>Pseudoalteromonadaceae</taxon>
        <taxon>Pseudoalteromonas</taxon>
    </lineage>
</organism>
<accession>A0A4Q7IM67</accession>
<reference evidence="1 2" key="1">
    <citation type="submission" date="2018-01" db="EMBL/GenBank/DDBJ databases">
        <title>Co-occurrence of chitin degradation, pigmentation and bioactivity in marine Pseudoalteromonas.</title>
        <authorList>
            <person name="Paulsen S."/>
            <person name="Gram L."/>
            <person name="Machado H."/>
        </authorList>
    </citation>
    <scope>NUCLEOTIDE SEQUENCE [LARGE SCALE GENOMIC DNA]</scope>
    <source>
        <strain evidence="1 2">S3898</strain>
    </source>
</reference>
<name>A0A4Q7IM67_9GAMM</name>
<protein>
    <submittedName>
        <fullName evidence="1">Uncharacterized protein</fullName>
    </submittedName>
</protein>
<proteinExistence type="predicted"/>